<dbReference type="PROSITE" id="PS50048">
    <property type="entry name" value="ZN2_CY6_FUNGAL_2"/>
    <property type="match status" value="1"/>
</dbReference>
<dbReference type="GO" id="GO:0008270">
    <property type="term" value="F:zinc ion binding"/>
    <property type="evidence" value="ECO:0007669"/>
    <property type="project" value="InterPro"/>
</dbReference>
<evidence type="ECO:0000256" key="4">
    <source>
        <dbReference type="ARBA" id="ARBA00023163"/>
    </source>
</evidence>
<dbReference type="EMBL" id="ML993583">
    <property type="protein sequence ID" value="KAF2171496.1"/>
    <property type="molecule type" value="Genomic_DNA"/>
</dbReference>
<accession>A0A6A6D1I0</accession>
<gene>
    <name evidence="8" type="ORF">M409DRAFT_35781</name>
</gene>
<sequence length="560" mass="63039">MWSSPIGRPRSACTACKRQKLRCSGDRPVCKRCTRLRRNCLYSNESPSSRPPQTEPPSQPTASSLSAWPSTSLHARRPQNSRPVRNATLQADDVYLGISKSLVLTLVNLFFDTAYNASLLLHKPSFLESLEEGSASPHVVLSFCAWSANFYRDRHGTYSLREHDFMIEWANRAGKLVFENVQRCCEDNIVTFCILGLFWYTQGSWRLCYLYKGKAAERNALLCLHIRGLTPSGEHNELQLELQRRRLWALYLMQCALGEPLVLLDQVVDMQQLPLPWPESDFTIGSARGRKVTLVSDYSNGGIYGELVNAFTLWSSVLSHIKNPNCSIRDSLVGIYALDDNLSQWWSKLPPGLKLEPSTMSAVPREDLSRILLLNLIYHQSICALHASIVPLFSWSFADDDFLAARQGSAQRAFDHACAASELMRCALEVHSTLTPAHTFIAYAAYSGCAIQMPFLWCANLVRRQWVIENVQANIRVISALAKHWKFAALLKLHVACLYKMHQQHAATSILEDEPKNADIHNLVNFSVNAAHARISILGFVEILRTRCRGFVNAGDESTN</sequence>
<dbReference type="GeneID" id="54563714"/>
<evidence type="ECO:0000259" key="7">
    <source>
        <dbReference type="PROSITE" id="PS50048"/>
    </source>
</evidence>
<dbReference type="Pfam" id="PF04082">
    <property type="entry name" value="Fungal_trans"/>
    <property type="match status" value="1"/>
</dbReference>
<evidence type="ECO:0000256" key="5">
    <source>
        <dbReference type="ARBA" id="ARBA00023242"/>
    </source>
</evidence>
<dbReference type="GO" id="GO:0000981">
    <property type="term" value="F:DNA-binding transcription factor activity, RNA polymerase II-specific"/>
    <property type="evidence" value="ECO:0007669"/>
    <property type="project" value="InterPro"/>
</dbReference>
<evidence type="ECO:0000256" key="6">
    <source>
        <dbReference type="SAM" id="MobiDB-lite"/>
    </source>
</evidence>
<keyword evidence="5" id="KW-0539">Nucleus</keyword>
<keyword evidence="9" id="KW-1185">Reference proteome</keyword>
<evidence type="ECO:0000313" key="9">
    <source>
        <dbReference type="Proteomes" id="UP000799537"/>
    </source>
</evidence>
<feature type="non-terminal residue" evidence="8">
    <location>
        <position position="560"/>
    </location>
</feature>
<dbReference type="Proteomes" id="UP000799537">
    <property type="component" value="Unassembled WGS sequence"/>
</dbReference>
<dbReference type="InterPro" id="IPR036864">
    <property type="entry name" value="Zn2-C6_fun-type_DNA-bd_sf"/>
</dbReference>
<name>A0A6A6D1I0_ZASCE</name>
<dbReference type="SMART" id="SM00066">
    <property type="entry name" value="GAL4"/>
    <property type="match status" value="1"/>
</dbReference>
<proteinExistence type="predicted"/>
<dbReference type="GO" id="GO:0005634">
    <property type="term" value="C:nucleus"/>
    <property type="evidence" value="ECO:0007669"/>
    <property type="project" value="UniProtKB-SubCell"/>
</dbReference>
<dbReference type="GO" id="GO:0003677">
    <property type="term" value="F:DNA binding"/>
    <property type="evidence" value="ECO:0007669"/>
    <property type="project" value="InterPro"/>
</dbReference>
<organism evidence="8 9">
    <name type="scientific">Zasmidium cellare ATCC 36951</name>
    <dbReference type="NCBI Taxonomy" id="1080233"/>
    <lineage>
        <taxon>Eukaryota</taxon>
        <taxon>Fungi</taxon>
        <taxon>Dikarya</taxon>
        <taxon>Ascomycota</taxon>
        <taxon>Pezizomycotina</taxon>
        <taxon>Dothideomycetes</taxon>
        <taxon>Dothideomycetidae</taxon>
        <taxon>Mycosphaerellales</taxon>
        <taxon>Mycosphaerellaceae</taxon>
        <taxon>Zasmidium</taxon>
    </lineage>
</organism>
<dbReference type="SUPFAM" id="SSF57701">
    <property type="entry name" value="Zn2/Cys6 DNA-binding domain"/>
    <property type="match status" value="1"/>
</dbReference>
<dbReference type="InterPro" id="IPR007219">
    <property type="entry name" value="XnlR_reg_dom"/>
</dbReference>
<protein>
    <recommendedName>
        <fullName evidence="7">Zn(2)-C6 fungal-type domain-containing protein</fullName>
    </recommendedName>
</protein>
<dbReference type="CDD" id="cd00067">
    <property type="entry name" value="GAL4"/>
    <property type="match status" value="1"/>
</dbReference>
<evidence type="ECO:0000256" key="2">
    <source>
        <dbReference type="ARBA" id="ARBA00022723"/>
    </source>
</evidence>
<dbReference type="OrthoDB" id="2943660at2759"/>
<dbReference type="PROSITE" id="PS00463">
    <property type="entry name" value="ZN2_CY6_FUNGAL_1"/>
    <property type="match status" value="1"/>
</dbReference>
<comment type="subcellular location">
    <subcellularLocation>
        <location evidence="1">Nucleus</location>
    </subcellularLocation>
</comment>
<feature type="compositionally biased region" description="Pro residues" evidence="6">
    <location>
        <begin position="49"/>
        <end position="59"/>
    </location>
</feature>
<keyword evidence="2" id="KW-0479">Metal-binding</keyword>
<dbReference type="AlphaFoldDB" id="A0A6A6D1I0"/>
<dbReference type="CDD" id="cd12148">
    <property type="entry name" value="fungal_TF_MHR"/>
    <property type="match status" value="1"/>
</dbReference>
<dbReference type="Pfam" id="PF00172">
    <property type="entry name" value="Zn_clus"/>
    <property type="match status" value="1"/>
</dbReference>
<dbReference type="InterPro" id="IPR001138">
    <property type="entry name" value="Zn2Cys6_DnaBD"/>
</dbReference>
<reference evidence="8" key="1">
    <citation type="journal article" date="2020" name="Stud. Mycol.">
        <title>101 Dothideomycetes genomes: a test case for predicting lifestyles and emergence of pathogens.</title>
        <authorList>
            <person name="Haridas S."/>
            <person name="Albert R."/>
            <person name="Binder M."/>
            <person name="Bloem J."/>
            <person name="Labutti K."/>
            <person name="Salamov A."/>
            <person name="Andreopoulos B."/>
            <person name="Baker S."/>
            <person name="Barry K."/>
            <person name="Bills G."/>
            <person name="Bluhm B."/>
            <person name="Cannon C."/>
            <person name="Castanera R."/>
            <person name="Culley D."/>
            <person name="Daum C."/>
            <person name="Ezra D."/>
            <person name="Gonzalez J."/>
            <person name="Henrissat B."/>
            <person name="Kuo A."/>
            <person name="Liang C."/>
            <person name="Lipzen A."/>
            <person name="Lutzoni F."/>
            <person name="Magnuson J."/>
            <person name="Mondo S."/>
            <person name="Nolan M."/>
            <person name="Ohm R."/>
            <person name="Pangilinan J."/>
            <person name="Park H.-J."/>
            <person name="Ramirez L."/>
            <person name="Alfaro M."/>
            <person name="Sun H."/>
            <person name="Tritt A."/>
            <person name="Yoshinaga Y."/>
            <person name="Zwiers L.-H."/>
            <person name="Turgeon B."/>
            <person name="Goodwin S."/>
            <person name="Spatafora J."/>
            <person name="Crous P."/>
            <person name="Grigoriev I."/>
        </authorList>
    </citation>
    <scope>NUCLEOTIDE SEQUENCE</scope>
    <source>
        <strain evidence="8">ATCC 36951</strain>
    </source>
</reference>
<dbReference type="InterPro" id="IPR050815">
    <property type="entry name" value="TF_fung"/>
</dbReference>
<evidence type="ECO:0000256" key="3">
    <source>
        <dbReference type="ARBA" id="ARBA00023015"/>
    </source>
</evidence>
<dbReference type="GO" id="GO:0006351">
    <property type="term" value="P:DNA-templated transcription"/>
    <property type="evidence" value="ECO:0007669"/>
    <property type="project" value="InterPro"/>
</dbReference>
<feature type="region of interest" description="Disordered" evidence="6">
    <location>
        <begin position="42"/>
        <end position="84"/>
    </location>
</feature>
<evidence type="ECO:0000256" key="1">
    <source>
        <dbReference type="ARBA" id="ARBA00004123"/>
    </source>
</evidence>
<dbReference type="Gene3D" id="4.10.240.10">
    <property type="entry name" value="Zn(2)-C6 fungal-type DNA-binding domain"/>
    <property type="match status" value="1"/>
</dbReference>
<keyword evidence="3" id="KW-0805">Transcription regulation</keyword>
<feature type="compositionally biased region" description="Polar residues" evidence="6">
    <location>
        <begin position="60"/>
        <end position="73"/>
    </location>
</feature>
<dbReference type="PANTHER" id="PTHR47338">
    <property type="entry name" value="ZN(II)2CYS6 TRANSCRIPTION FACTOR (EUROFUNG)-RELATED"/>
    <property type="match status" value="1"/>
</dbReference>
<keyword evidence="4" id="KW-0804">Transcription</keyword>
<dbReference type="RefSeq" id="XP_033672385.1">
    <property type="nucleotide sequence ID" value="XM_033810442.1"/>
</dbReference>
<dbReference type="PANTHER" id="PTHR47338:SF7">
    <property type="entry name" value="ZN(II)2CYS6 TRANSCRIPTION FACTOR (EUROFUNG)"/>
    <property type="match status" value="1"/>
</dbReference>
<evidence type="ECO:0000313" key="8">
    <source>
        <dbReference type="EMBL" id="KAF2171496.1"/>
    </source>
</evidence>
<feature type="domain" description="Zn(2)-C6 fungal-type" evidence="7">
    <location>
        <begin position="12"/>
        <end position="42"/>
    </location>
</feature>